<name>A0A918DX06_9GAMM</name>
<dbReference type="PANTHER" id="PTHR42941:SF1">
    <property type="entry name" value="SLL1037 PROTEIN"/>
    <property type="match status" value="1"/>
</dbReference>
<evidence type="ECO:0000256" key="1">
    <source>
        <dbReference type="SAM" id="SignalP"/>
    </source>
</evidence>
<comment type="caution">
    <text evidence="2">The sequence shown here is derived from an EMBL/GenBank/DDBJ whole genome shotgun (WGS) entry which is preliminary data.</text>
</comment>
<dbReference type="EMBL" id="BMLT01000013">
    <property type="protein sequence ID" value="GGO87618.1"/>
    <property type="molecule type" value="Genomic_DNA"/>
</dbReference>
<proteinExistence type="predicted"/>
<reference evidence="2 3" key="1">
    <citation type="journal article" date="2014" name="Int. J. Syst. Evol. Microbiol.">
        <title>Complete genome sequence of Corynebacterium casei LMG S-19264T (=DSM 44701T), isolated from a smear-ripened cheese.</title>
        <authorList>
            <consortium name="US DOE Joint Genome Institute (JGI-PGF)"/>
            <person name="Walter F."/>
            <person name="Albersmeier A."/>
            <person name="Kalinowski J."/>
            <person name="Ruckert C."/>
        </authorList>
    </citation>
    <scope>NUCLEOTIDE SEQUENCE [LARGE SCALE GENOMIC DNA]</scope>
    <source>
        <strain evidence="2 3">CGMCC 1.7286</strain>
    </source>
</reference>
<sequence>MGNNKGITMKMNLKNIFSAAMLGSALALTPATQSAAAEQTFVTIGTGGQTGVYYVVGQSICRLVNRGAEEHGIKCTAPSTGGSVANLNAIRAGDQDMGVAQSDWQYHAYNGTDQFAEQGPNTELRAVFSVHPEPFTVVARTDSGIKVFDDLKDKRVNVGNPGSGQRGTMEVVMEKKGWSMDDFKLASELKSSEQSQALCDNKVDAIIFTAGHPNGSIKEATTSCEAVLVPVDGPEIDALIQDNSYYAKAIIPGGMYQGTDTDTPTFGVGATFVSSTKTDPEVIYQIVKAVFDNFDRFKRLHPAFENLDPALMIKNNLSAPLHEGAVRYYKERGWM</sequence>
<keyword evidence="3" id="KW-1185">Reference proteome</keyword>
<keyword evidence="1" id="KW-0732">Signal</keyword>
<dbReference type="Proteomes" id="UP000599578">
    <property type="component" value="Unassembled WGS sequence"/>
</dbReference>
<dbReference type="InterPro" id="IPR011852">
    <property type="entry name" value="TRAP_TAXI"/>
</dbReference>
<protein>
    <submittedName>
        <fullName evidence="2">C4-dicarboxylate ABC transporter substrate-binding protein</fullName>
    </submittedName>
</protein>
<evidence type="ECO:0000313" key="2">
    <source>
        <dbReference type="EMBL" id="GGO87618.1"/>
    </source>
</evidence>
<accession>A0A918DX06</accession>
<dbReference type="AlphaFoldDB" id="A0A918DX06"/>
<dbReference type="CDD" id="cd13568">
    <property type="entry name" value="PBP2_TAXI_TRAP_like_3"/>
    <property type="match status" value="1"/>
</dbReference>
<feature type="chain" id="PRO_5037732456" evidence="1">
    <location>
        <begin position="28"/>
        <end position="335"/>
    </location>
</feature>
<evidence type="ECO:0000313" key="3">
    <source>
        <dbReference type="Proteomes" id="UP000599578"/>
    </source>
</evidence>
<gene>
    <name evidence="2" type="ORF">GCM10011348_41230</name>
</gene>
<dbReference type="Pfam" id="PF16868">
    <property type="entry name" value="NMT1_3"/>
    <property type="match status" value="1"/>
</dbReference>
<dbReference type="Gene3D" id="3.40.190.10">
    <property type="entry name" value="Periplasmic binding protein-like II"/>
    <property type="match status" value="2"/>
</dbReference>
<feature type="signal peptide" evidence="1">
    <location>
        <begin position="1"/>
        <end position="27"/>
    </location>
</feature>
<dbReference type="SUPFAM" id="SSF53850">
    <property type="entry name" value="Periplasmic binding protein-like II"/>
    <property type="match status" value="1"/>
</dbReference>
<organism evidence="2 3">
    <name type="scientific">Marinobacterium nitratireducens</name>
    <dbReference type="NCBI Taxonomy" id="518897"/>
    <lineage>
        <taxon>Bacteria</taxon>
        <taxon>Pseudomonadati</taxon>
        <taxon>Pseudomonadota</taxon>
        <taxon>Gammaproteobacteria</taxon>
        <taxon>Oceanospirillales</taxon>
        <taxon>Oceanospirillaceae</taxon>
        <taxon>Marinobacterium</taxon>
    </lineage>
</organism>
<dbReference type="NCBIfam" id="TIGR02122">
    <property type="entry name" value="TRAP_TAXI"/>
    <property type="match status" value="1"/>
</dbReference>
<dbReference type="PANTHER" id="PTHR42941">
    <property type="entry name" value="SLL1037 PROTEIN"/>
    <property type="match status" value="1"/>
</dbReference>